<feature type="transmembrane region" description="Helical" evidence="1">
    <location>
        <begin position="78"/>
        <end position="97"/>
    </location>
</feature>
<dbReference type="InterPro" id="IPR036259">
    <property type="entry name" value="MFS_trans_sf"/>
</dbReference>
<feature type="transmembrane region" description="Helical" evidence="1">
    <location>
        <begin position="12"/>
        <end position="30"/>
    </location>
</feature>
<feature type="transmembrane region" description="Helical" evidence="1">
    <location>
        <begin position="50"/>
        <end position="71"/>
    </location>
</feature>
<feature type="transmembrane region" description="Helical" evidence="1">
    <location>
        <begin position="360"/>
        <end position="383"/>
    </location>
</feature>
<evidence type="ECO:0008006" key="4">
    <source>
        <dbReference type="Google" id="ProtNLM"/>
    </source>
</evidence>
<proteinExistence type="predicted"/>
<feature type="transmembrane region" description="Helical" evidence="1">
    <location>
        <begin position="330"/>
        <end position="354"/>
    </location>
</feature>
<reference evidence="3" key="1">
    <citation type="journal article" date="2019" name="Int. J. Syst. Evol. Microbiol.">
        <title>The Global Catalogue of Microorganisms (GCM) 10K type strain sequencing project: providing services to taxonomists for standard genome sequencing and annotation.</title>
        <authorList>
            <consortium name="The Broad Institute Genomics Platform"/>
            <consortium name="The Broad Institute Genome Sequencing Center for Infectious Disease"/>
            <person name="Wu L."/>
            <person name="Ma J."/>
        </authorList>
    </citation>
    <scope>NUCLEOTIDE SEQUENCE [LARGE SCALE GENOMIC DNA]</scope>
    <source>
        <strain evidence="3">JCM 15910</strain>
    </source>
</reference>
<keyword evidence="3" id="KW-1185">Reference proteome</keyword>
<feature type="transmembrane region" description="Helical" evidence="1">
    <location>
        <begin position="297"/>
        <end position="318"/>
    </location>
</feature>
<keyword evidence="1" id="KW-1133">Transmembrane helix</keyword>
<evidence type="ECO:0000256" key="1">
    <source>
        <dbReference type="SAM" id="Phobius"/>
    </source>
</evidence>
<accession>A0ABP3XAW7</accession>
<dbReference type="SUPFAM" id="SSF103473">
    <property type="entry name" value="MFS general substrate transporter"/>
    <property type="match status" value="1"/>
</dbReference>
<feature type="transmembrane region" description="Helical" evidence="1">
    <location>
        <begin position="103"/>
        <end position="122"/>
    </location>
</feature>
<comment type="caution">
    <text evidence="2">The sequence shown here is derived from an EMBL/GenBank/DDBJ whole genome shotgun (WGS) entry which is preliminary data.</text>
</comment>
<feature type="transmembrane region" description="Helical" evidence="1">
    <location>
        <begin position="163"/>
        <end position="181"/>
    </location>
</feature>
<dbReference type="Proteomes" id="UP001500738">
    <property type="component" value="Unassembled WGS sequence"/>
</dbReference>
<keyword evidence="1" id="KW-0472">Membrane</keyword>
<evidence type="ECO:0000313" key="2">
    <source>
        <dbReference type="EMBL" id="GAA0861615.1"/>
    </source>
</evidence>
<protein>
    <recommendedName>
        <fullName evidence="4">MFS transporter</fullName>
    </recommendedName>
</protein>
<feature type="transmembrane region" description="Helical" evidence="1">
    <location>
        <begin position="273"/>
        <end position="291"/>
    </location>
</feature>
<feature type="transmembrane region" description="Helical" evidence="1">
    <location>
        <begin position="246"/>
        <end position="266"/>
    </location>
</feature>
<feature type="transmembrane region" description="Helical" evidence="1">
    <location>
        <begin position="134"/>
        <end position="157"/>
    </location>
</feature>
<gene>
    <name evidence="2" type="ORF">GCM10009115_04970</name>
</gene>
<keyword evidence="1" id="KW-0812">Transmembrane</keyword>
<evidence type="ECO:0000313" key="3">
    <source>
        <dbReference type="Proteomes" id="UP001500738"/>
    </source>
</evidence>
<dbReference type="RefSeq" id="WP_215348952.1">
    <property type="nucleotide sequence ID" value="NZ_BAAAFE010000003.1"/>
</dbReference>
<name>A0ABP3XAW7_9SPHN</name>
<dbReference type="Gene3D" id="1.20.1250.20">
    <property type="entry name" value="MFS general substrate transporter like domains"/>
    <property type="match status" value="1"/>
</dbReference>
<organism evidence="2 3">
    <name type="scientific">Sphingopyxis soli</name>
    <dbReference type="NCBI Taxonomy" id="592051"/>
    <lineage>
        <taxon>Bacteria</taxon>
        <taxon>Pseudomonadati</taxon>
        <taxon>Pseudomonadota</taxon>
        <taxon>Alphaproteobacteria</taxon>
        <taxon>Sphingomonadales</taxon>
        <taxon>Sphingomonadaceae</taxon>
        <taxon>Sphingopyxis</taxon>
    </lineage>
</organism>
<feature type="transmembrane region" description="Helical" evidence="1">
    <location>
        <begin position="211"/>
        <end position="231"/>
    </location>
</feature>
<sequence length="395" mass="39664">MNQIQTDASSGAAVVAASLLTAVNQLLVNVQPLLFGVLAVRLGLDDAELGYLGAVVIAALTLGSISGPFWVRRANWRFTCALALVGAAAAFALGAAVTTLDAALLIFGAAGLFLGLLSPPAFGCLGEAENPPRAFAISVVAQSSLAAASTLALSFAIIPRFGAPGAFVSVAIAVAAALPLCRSLPRRAGSSRELSATVDGAPLLSRAAIPAYAMLFAKGVFVAGILGYWIFVERIGVAHGIPGERIGLTISLCAVASAASAGIVGWLAGRVRLVPMIAIGTTIVIGAFIALGVPGFLAFALSNFLFAFGWGFAQSAYWGLLREVDATNRLFVAGPAAAGVGGVAAGMAAGPIIAVAGLSAMTLASGIALLAAALLAFLVAGSLRVRRSRSLRLAP</sequence>
<dbReference type="EMBL" id="BAAAFE010000003">
    <property type="protein sequence ID" value="GAA0861615.1"/>
    <property type="molecule type" value="Genomic_DNA"/>
</dbReference>